<keyword evidence="1" id="KW-0812">Transmembrane</keyword>
<evidence type="ECO:0000313" key="3">
    <source>
        <dbReference type="Proteomes" id="UP001386955"/>
    </source>
</evidence>
<dbReference type="Proteomes" id="UP001386955">
    <property type="component" value="Unassembled WGS sequence"/>
</dbReference>
<dbReference type="EMBL" id="JAYMYS010000008">
    <property type="protein sequence ID" value="KAK7384774.1"/>
    <property type="molecule type" value="Genomic_DNA"/>
</dbReference>
<feature type="transmembrane region" description="Helical" evidence="1">
    <location>
        <begin position="20"/>
        <end position="44"/>
    </location>
</feature>
<protein>
    <submittedName>
        <fullName evidence="2">Uncharacterized protein</fullName>
    </submittedName>
</protein>
<proteinExistence type="predicted"/>
<name>A0AAN9RXY3_PSOTE</name>
<evidence type="ECO:0000256" key="1">
    <source>
        <dbReference type="SAM" id="Phobius"/>
    </source>
</evidence>
<keyword evidence="1" id="KW-0472">Membrane</keyword>
<keyword evidence="1" id="KW-1133">Transmembrane helix</keyword>
<dbReference type="AlphaFoldDB" id="A0AAN9RXY3"/>
<sequence length="163" mass="18018">MLKLNNRDLDVTFDGKGSHLCLISCLIVIVIIIHLEDMFVALFWLHSTEYLHLGITACIRFKGFVSNTALTSLAPRPKLKFSKWFPIPALAFLSETVLLHHHFLDHLASGKSLTGGRKALSDILNSEKNQCILGLGVRECFPEVQSLSALLASPIHKTPSLSS</sequence>
<keyword evidence="3" id="KW-1185">Reference proteome</keyword>
<organism evidence="2 3">
    <name type="scientific">Psophocarpus tetragonolobus</name>
    <name type="common">Winged bean</name>
    <name type="synonym">Dolichos tetragonolobus</name>
    <dbReference type="NCBI Taxonomy" id="3891"/>
    <lineage>
        <taxon>Eukaryota</taxon>
        <taxon>Viridiplantae</taxon>
        <taxon>Streptophyta</taxon>
        <taxon>Embryophyta</taxon>
        <taxon>Tracheophyta</taxon>
        <taxon>Spermatophyta</taxon>
        <taxon>Magnoliopsida</taxon>
        <taxon>eudicotyledons</taxon>
        <taxon>Gunneridae</taxon>
        <taxon>Pentapetalae</taxon>
        <taxon>rosids</taxon>
        <taxon>fabids</taxon>
        <taxon>Fabales</taxon>
        <taxon>Fabaceae</taxon>
        <taxon>Papilionoideae</taxon>
        <taxon>50 kb inversion clade</taxon>
        <taxon>NPAAA clade</taxon>
        <taxon>indigoferoid/millettioid clade</taxon>
        <taxon>Phaseoleae</taxon>
        <taxon>Psophocarpus</taxon>
    </lineage>
</organism>
<gene>
    <name evidence="2" type="ORF">VNO78_30475</name>
</gene>
<comment type="caution">
    <text evidence="2">The sequence shown here is derived from an EMBL/GenBank/DDBJ whole genome shotgun (WGS) entry which is preliminary data.</text>
</comment>
<reference evidence="2 3" key="1">
    <citation type="submission" date="2024-01" db="EMBL/GenBank/DDBJ databases">
        <title>The genomes of 5 underutilized Papilionoideae crops provide insights into root nodulation and disease resistanc.</title>
        <authorList>
            <person name="Jiang F."/>
        </authorList>
    </citation>
    <scope>NUCLEOTIDE SEQUENCE [LARGE SCALE GENOMIC DNA]</scope>
    <source>
        <strain evidence="2">DUOXIRENSHENG_FW03</strain>
        <tissue evidence="2">Leaves</tissue>
    </source>
</reference>
<accession>A0AAN9RXY3</accession>
<evidence type="ECO:0000313" key="2">
    <source>
        <dbReference type="EMBL" id="KAK7384774.1"/>
    </source>
</evidence>